<feature type="compositionally biased region" description="Basic and acidic residues" evidence="6">
    <location>
        <begin position="23"/>
        <end position="44"/>
    </location>
</feature>
<dbReference type="PANTHER" id="PTHR12913:SF1">
    <property type="entry name" value="COLD SHOCK DOMAIN-CONTAINING PROTEIN E1"/>
    <property type="match status" value="1"/>
</dbReference>
<reference evidence="9" key="1">
    <citation type="journal article" date="2010" name="Science">
        <title>Plasticity of animal genome architecture unmasked by rapid evolution of a pelagic tunicate.</title>
        <authorList>
            <person name="Denoeud F."/>
            <person name="Henriet S."/>
            <person name="Mungpakdee S."/>
            <person name="Aury J.M."/>
            <person name="Da Silva C."/>
            <person name="Brinkmann H."/>
            <person name="Mikhaleva J."/>
            <person name="Olsen L.C."/>
            <person name="Jubin C."/>
            <person name="Canestro C."/>
            <person name="Bouquet J.M."/>
            <person name="Danks G."/>
            <person name="Poulain J."/>
            <person name="Campsteijn C."/>
            <person name="Adamski M."/>
            <person name="Cross I."/>
            <person name="Yadetie F."/>
            <person name="Muffato M."/>
            <person name="Louis A."/>
            <person name="Butcher S."/>
            <person name="Tsagkogeorga G."/>
            <person name="Konrad A."/>
            <person name="Singh S."/>
            <person name="Jensen M.F."/>
            <person name="Cong E.H."/>
            <person name="Eikeseth-Otteraa H."/>
            <person name="Noel B."/>
            <person name="Anthouard V."/>
            <person name="Porcel B.M."/>
            <person name="Kachouri-Lafond R."/>
            <person name="Nishino A."/>
            <person name="Ugolini M."/>
            <person name="Chourrout P."/>
            <person name="Nishida H."/>
            <person name="Aasland R."/>
            <person name="Huzurbazar S."/>
            <person name="Westhof E."/>
            <person name="Delsuc F."/>
            <person name="Lehrach H."/>
            <person name="Reinhardt R."/>
            <person name="Weissenbach J."/>
            <person name="Roy S.W."/>
            <person name="Artiguenave F."/>
            <person name="Postlethwait J.H."/>
            <person name="Manak J.R."/>
            <person name="Thompson E.M."/>
            <person name="Jaillon O."/>
            <person name="Du Pasquier L."/>
            <person name="Boudinot P."/>
            <person name="Liberles D.A."/>
            <person name="Volff J.N."/>
            <person name="Philippe H."/>
            <person name="Lenhard B."/>
            <person name="Roest Crollius H."/>
            <person name="Wincker P."/>
            <person name="Chourrout D."/>
        </authorList>
    </citation>
    <scope>NUCLEOTIDE SEQUENCE [LARGE SCALE GENOMIC DNA]</scope>
</reference>
<evidence type="ECO:0000313" key="10">
    <source>
        <dbReference type="Proteomes" id="UP000001307"/>
    </source>
</evidence>
<evidence type="ECO:0000256" key="1">
    <source>
        <dbReference type="ARBA" id="ARBA00004496"/>
    </source>
</evidence>
<comment type="similarity">
    <text evidence="5">Belongs to the UNR family.</text>
</comment>
<feature type="domain" description="CSD" evidence="7">
    <location>
        <begin position="664"/>
        <end position="732"/>
    </location>
</feature>
<evidence type="ECO:0008006" key="11">
    <source>
        <dbReference type="Google" id="ProtNLM"/>
    </source>
</evidence>
<dbReference type="InterPro" id="IPR002059">
    <property type="entry name" value="CSP_DNA-bd"/>
</dbReference>
<dbReference type="GO" id="GO:0005737">
    <property type="term" value="C:cytoplasm"/>
    <property type="evidence" value="ECO:0007669"/>
    <property type="project" value="UniProtKB-SubCell"/>
</dbReference>
<feature type="compositionally biased region" description="Basic and acidic residues" evidence="6">
    <location>
        <begin position="743"/>
        <end position="770"/>
    </location>
</feature>
<dbReference type="InterPro" id="IPR019844">
    <property type="entry name" value="CSD_CS"/>
</dbReference>
<dbReference type="PROSITE" id="PS51857">
    <property type="entry name" value="CSD_2"/>
    <property type="match status" value="4"/>
</dbReference>
<dbReference type="PROSITE" id="PS00352">
    <property type="entry name" value="CSD_1"/>
    <property type="match status" value="4"/>
</dbReference>
<dbReference type="AlphaFoldDB" id="E4WSW3"/>
<feature type="compositionally biased region" description="Acidic residues" evidence="6">
    <location>
        <begin position="797"/>
        <end position="827"/>
    </location>
</feature>
<dbReference type="CDD" id="cd04458">
    <property type="entry name" value="CSP_CDS"/>
    <property type="match status" value="3"/>
</dbReference>
<feature type="domain" description="CSD" evidence="7">
    <location>
        <begin position="366"/>
        <end position="435"/>
    </location>
</feature>
<gene>
    <name evidence="9" type="ORF">GSOID_T00005831001</name>
</gene>
<sequence length="834" mass="93916">MNRNGLQKNRRSAGQNGTPSKWQEFRAARHPEQEHEARKPRNDVPEFLPGQRMFGTVEKMMNSYGFIDVLDSRGRIFFHFSQVANGGNNEQLRVADEVEFEMIMDERNGRIVASKVVRLPRGTIEYETLSPDRICGYVAAPPTRAHPGSLTYSTGGEYFFIPFFYNDVVPEVPLYKNDEVSFFISTNKRTKSLSAKKVTVVARSQAPQRFKGRVSGMKDSFGFIKRAEVAVEIFFHYSQVAADVPDLRVGNDVEFSIENRKDKEVAINVSLLPDGSVVFDDISEKILSGKLLTIPTNKRDEGKIECVSDGKIYSFAEADRDGNAYTMQENDTIRFLVATDRRDQSKRAVSIQLDIDTTKVEKNEQREIGIVAAVKVLEGFGFIKCQSRENRMFFHCSEIIDAEHRVKMSDEVEFTVMPDTMVNSKPRLHATRIKILPKGSVHFSSVSSQLFNGIVTEDRSIKSEAFPTLVEIENAIDELEEGEKVTFRVRENKRTDERAAVEVRSLKRDLRYGIVILKKDSYGFIESEDHCKEIFFHYSEVLSKAEHITLGSIVEYSENFKDNKLCAVGIQLSSKDLSADEDYSQQLLSGTVKQELKSTNQSYGGLIAIKEAEGRTDLETVRFSSTSMAEKRTLNQNDPVCFQLATHKKTGTVRAYNVQLKRKQQQSTIESIKGEYGFINYQEGEGDSKNVFFHATNLIEVSIADLGVGDIVKFSVIHNKRSGNTCAAGIRLVKKAAKIEIDAAPKDSPARPERLKMKLSRNSESKDETPVIRQPKGPESAGIKGFGRQMSRSTTEENGENGTEEPETVAEIETLETEEIESCEVEEPAPKQEL</sequence>
<dbReference type="InParanoid" id="E4WSW3"/>
<evidence type="ECO:0000256" key="6">
    <source>
        <dbReference type="SAM" id="MobiDB-lite"/>
    </source>
</evidence>
<evidence type="ECO:0000256" key="4">
    <source>
        <dbReference type="ARBA" id="ARBA00022884"/>
    </source>
</evidence>
<evidence type="ECO:0000313" key="9">
    <source>
        <dbReference type="EMBL" id="CBY06769.1"/>
    </source>
</evidence>
<dbReference type="EMBL" id="FN653016">
    <property type="protein sequence ID" value="CBY06769.1"/>
    <property type="molecule type" value="Genomic_DNA"/>
</dbReference>
<evidence type="ECO:0000259" key="7">
    <source>
        <dbReference type="PROSITE" id="PS51857"/>
    </source>
</evidence>
<dbReference type="FunCoup" id="E4WSW3">
    <property type="interactions" value="249"/>
</dbReference>
<evidence type="ECO:0000256" key="5">
    <source>
        <dbReference type="ARBA" id="ARBA00044751"/>
    </source>
</evidence>
<dbReference type="Proteomes" id="UP000001307">
    <property type="component" value="Unassembled WGS sequence"/>
</dbReference>
<dbReference type="Gene3D" id="2.40.50.140">
    <property type="entry name" value="Nucleic acid-binding proteins"/>
    <property type="match status" value="5"/>
</dbReference>
<feature type="region of interest" description="Disordered" evidence="6">
    <location>
        <begin position="1"/>
        <end position="46"/>
    </location>
</feature>
<feature type="domain" description="CSD" evidence="7">
    <location>
        <begin position="209"/>
        <end position="271"/>
    </location>
</feature>
<dbReference type="SUPFAM" id="SSF50249">
    <property type="entry name" value="Nucleic acid-binding proteins"/>
    <property type="match status" value="5"/>
</dbReference>
<proteinExistence type="inferred from homology"/>
<dbReference type="InterPro" id="IPR012340">
    <property type="entry name" value="NA-bd_OB-fold"/>
</dbReference>
<evidence type="ECO:0000256" key="3">
    <source>
        <dbReference type="ARBA" id="ARBA00022737"/>
    </source>
</evidence>
<evidence type="ECO:0000259" key="8">
    <source>
        <dbReference type="PROSITE" id="PS51938"/>
    </source>
</evidence>
<keyword evidence="2" id="KW-0963">Cytoplasm</keyword>
<feature type="domain" description="SUZ-C" evidence="8">
    <location>
        <begin position="743"/>
        <end position="790"/>
    </location>
</feature>
<protein>
    <recommendedName>
        <fullName evidence="11">CSD domain-containing protein</fullName>
    </recommendedName>
</protein>
<feature type="region of interest" description="Disordered" evidence="6">
    <location>
        <begin position="743"/>
        <end position="834"/>
    </location>
</feature>
<feature type="compositionally biased region" description="Polar residues" evidence="6">
    <location>
        <begin position="1"/>
        <end position="21"/>
    </location>
</feature>
<dbReference type="InterPro" id="IPR024642">
    <property type="entry name" value="SUZ-C"/>
</dbReference>
<dbReference type="PROSITE" id="PS51938">
    <property type="entry name" value="SUZ_C"/>
    <property type="match status" value="1"/>
</dbReference>
<organism evidence="9">
    <name type="scientific">Oikopleura dioica</name>
    <name type="common">Tunicate</name>
    <dbReference type="NCBI Taxonomy" id="34765"/>
    <lineage>
        <taxon>Eukaryota</taxon>
        <taxon>Metazoa</taxon>
        <taxon>Chordata</taxon>
        <taxon>Tunicata</taxon>
        <taxon>Appendicularia</taxon>
        <taxon>Copelata</taxon>
        <taxon>Oikopleuridae</taxon>
        <taxon>Oikopleura</taxon>
    </lineage>
</organism>
<feature type="domain" description="CSD" evidence="7">
    <location>
        <begin position="52"/>
        <end position="118"/>
    </location>
</feature>
<keyword evidence="10" id="KW-1185">Reference proteome</keyword>
<keyword evidence="4" id="KW-0694">RNA-binding</keyword>
<name>E4WSW3_OIKDI</name>
<evidence type="ECO:0000256" key="2">
    <source>
        <dbReference type="ARBA" id="ARBA00022490"/>
    </source>
</evidence>
<keyword evidence="3" id="KW-0677">Repeat</keyword>
<dbReference type="OrthoDB" id="74319at2759"/>
<dbReference type="GO" id="GO:0003723">
    <property type="term" value="F:RNA binding"/>
    <property type="evidence" value="ECO:0007669"/>
    <property type="project" value="UniProtKB-KW"/>
</dbReference>
<dbReference type="PANTHER" id="PTHR12913">
    <property type="entry name" value="UNR PROTEIN N-RAS UPSTREAM GENE PROTEIN"/>
    <property type="match status" value="1"/>
</dbReference>
<accession>E4WSW3</accession>
<comment type="subcellular location">
    <subcellularLocation>
        <location evidence="1">Cytoplasm</location>
    </subcellularLocation>
</comment>
<dbReference type="InterPro" id="IPR011129">
    <property type="entry name" value="CSD"/>
</dbReference>
<dbReference type="Pfam" id="PF00313">
    <property type="entry name" value="CSD"/>
    <property type="match status" value="5"/>
</dbReference>
<dbReference type="SMART" id="SM00357">
    <property type="entry name" value="CSP"/>
    <property type="match status" value="5"/>
</dbReference>